<evidence type="ECO:0000259" key="8">
    <source>
        <dbReference type="PROSITE" id="PS50198"/>
    </source>
</evidence>
<dbReference type="KEGG" id="mpp:MICPUCDRAFT_23204"/>
<dbReference type="InterPro" id="IPR023058">
    <property type="entry name" value="PPIase_PpiC_CS"/>
</dbReference>
<dbReference type="InterPro" id="IPR000297">
    <property type="entry name" value="PPIase_PpiC"/>
</dbReference>
<dbReference type="EMBL" id="GG663750">
    <property type="protein sequence ID" value="EEH51543.1"/>
    <property type="molecule type" value="Genomic_DNA"/>
</dbReference>
<dbReference type="GO" id="GO:0005634">
    <property type="term" value="C:nucleus"/>
    <property type="evidence" value="ECO:0007669"/>
    <property type="project" value="TreeGrafter"/>
</dbReference>
<dbReference type="InterPro" id="IPR046357">
    <property type="entry name" value="PPIase_dom_sf"/>
</dbReference>
<evidence type="ECO:0000256" key="7">
    <source>
        <dbReference type="RuleBase" id="RU363014"/>
    </source>
</evidence>
<dbReference type="GO" id="GO:0003755">
    <property type="term" value="F:peptidyl-prolyl cis-trans isomerase activity"/>
    <property type="evidence" value="ECO:0007669"/>
    <property type="project" value="UniProtKB-UniRule"/>
</dbReference>
<gene>
    <name evidence="9" type="ORF">MICPUCDRAFT_23204</name>
</gene>
<organism evidence="10">
    <name type="scientific">Micromonas pusilla (strain CCMP1545)</name>
    <name type="common">Picoplanktonic green alga</name>
    <dbReference type="NCBI Taxonomy" id="564608"/>
    <lineage>
        <taxon>Eukaryota</taxon>
        <taxon>Viridiplantae</taxon>
        <taxon>Chlorophyta</taxon>
        <taxon>Mamiellophyceae</taxon>
        <taxon>Mamiellales</taxon>
        <taxon>Mamiellaceae</taxon>
        <taxon>Micromonas</taxon>
    </lineage>
</organism>
<dbReference type="RefSeq" id="XP_003063921.1">
    <property type="nucleotide sequence ID" value="XM_003063875.1"/>
</dbReference>
<name>C1N7L0_MICPC</name>
<dbReference type="PROSITE" id="PS50198">
    <property type="entry name" value="PPIC_PPIASE_2"/>
    <property type="match status" value="1"/>
</dbReference>
<evidence type="ECO:0000313" key="9">
    <source>
        <dbReference type="EMBL" id="EEH51543.1"/>
    </source>
</evidence>
<comment type="similarity">
    <text evidence="2">Belongs to the PpiC/parvulin rotamase family.</text>
</comment>
<keyword evidence="4 6" id="KW-0413">Isomerase</keyword>
<sequence length="115" mass="12137">MEVRASHLLVKHQGSRRAASWRDPDGVVITKRTKAAAMDELMAYKAEIDAGNVTFADLAAKVSDCSSAKHGGDLGFFGPGKMQKAFEDGAFALEVGAMSGVVDSDSGLHIILRTA</sequence>
<evidence type="ECO:0000256" key="6">
    <source>
        <dbReference type="PROSITE-ProRule" id="PRU00278"/>
    </source>
</evidence>
<dbReference type="AlphaFoldDB" id="C1N7L0"/>
<dbReference type="STRING" id="564608.C1N7L0"/>
<evidence type="ECO:0000256" key="5">
    <source>
        <dbReference type="ARBA" id="ARBA00054757"/>
    </source>
</evidence>
<feature type="domain" description="PpiC" evidence="8">
    <location>
        <begin position="1"/>
        <end position="115"/>
    </location>
</feature>
<evidence type="ECO:0000256" key="4">
    <source>
        <dbReference type="ARBA" id="ARBA00023235"/>
    </source>
</evidence>
<dbReference type="InterPro" id="IPR051370">
    <property type="entry name" value="PPIase_Pin1"/>
</dbReference>
<dbReference type="PANTHER" id="PTHR10657">
    <property type="entry name" value="PEPTIDYL-PROLYL CIS-TRANS ISOMERASE"/>
    <property type="match status" value="1"/>
</dbReference>
<dbReference type="FunFam" id="3.10.50.40:FF:000010">
    <property type="entry name" value="Peptidyl-prolyl cis-trans isomerase Pin1"/>
    <property type="match status" value="1"/>
</dbReference>
<dbReference type="GeneID" id="9689558"/>
<dbReference type="eggNOG" id="KOG3259">
    <property type="taxonomic scope" value="Eukaryota"/>
</dbReference>
<keyword evidence="10" id="KW-1185">Reference proteome</keyword>
<dbReference type="Pfam" id="PF00639">
    <property type="entry name" value="Rotamase"/>
    <property type="match status" value="1"/>
</dbReference>
<dbReference type="Gene3D" id="3.10.50.40">
    <property type="match status" value="1"/>
</dbReference>
<evidence type="ECO:0000313" key="10">
    <source>
        <dbReference type="Proteomes" id="UP000001876"/>
    </source>
</evidence>
<evidence type="ECO:0000256" key="2">
    <source>
        <dbReference type="ARBA" id="ARBA00007656"/>
    </source>
</evidence>
<proteinExistence type="inferred from homology"/>
<dbReference type="EC" id="5.2.1.8" evidence="7"/>
<dbReference type="GO" id="GO:0005829">
    <property type="term" value="C:cytosol"/>
    <property type="evidence" value="ECO:0007669"/>
    <property type="project" value="TreeGrafter"/>
</dbReference>
<protein>
    <recommendedName>
        <fullName evidence="7">Peptidyl-prolyl cis-trans isomerase</fullName>
        <ecNumber evidence="7">5.2.1.8</ecNumber>
    </recommendedName>
</protein>
<dbReference type="PROSITE" id="PS01096">
    <property type="entry name" value="PPIC_PPIASE_1"/>
    <property type="match status" value="1"/>
</dbReference>
<reference evidence="9 10" key="1">
    <citation type="journal article" date="2009" name="Science">
        <title>Green evolution and dynamic adaptations revealed by genomes of the marine picoeukaryotes Micromonas.</title>
        <authorList>
            <person name="Worden A.Z."/>
            <person name="Lee J.H."/>
            <person name="Mock T."/>
            <person name="Rouze P."/>
            <person name="Simmons M.P."/>
            <person name="Aerts A.L."/>
            <person name="Allen A.E."/>
            <person name="Cuvelier M.L."/>
            <person name="Derelle E."/>
            <person name="Everett M.V."/>
            <person name="Foulon E."/>
            <person name="Grimwood J."/>
            <person name="Gundlach H."/>
            <person name="Henrissat B."/>
            <person name="Napoli C."/>
            <person name="McDonald S.M."/>
            <person name="Parker M.S."/>
            <person name="Rombauts S."/>
            <person name="Salamov A."/>
            <person name="Von Dassow P."/>
            <person name="Badger J.H."/>
            <person name="Coutinho P.M."/>
            <person name="Demir E."/>
            <person name="Dubchak I."/>
            <person name="Gentemann C."/>
            <person name="Eikrem W."/>
            <person name="Gready J.E."/>
            <person name="John U."/>
            <person name="Lanier W."/>
            <person name="Lindquist E.A."/>
            <person name="Lucas S."/>
            <person name="Mayer K.F."/>
            <person name="Moreau H."/>
            <person name="Not F."/>
            <person name="Otillar R."/>
            <person name="Panaud O."/>
            <person name="Pangilinan J."/>
            <person name="Paulsen I."/>
            <person name="Piegu B."/>
            <person name="Poliakov A."/>
            <person name="Robbens S."/>
            <person name="Schmutz J."/>
            <person name="Toulza E."/>
            <person name="Wyss T."/>
            <person name="Zelensky A."/>
            <person name="Zhou K."/>
            <person name="Armbrust E.V."/>
            <person name="Bhattacharya D."/>
            <person name="Goodenough U.W."/>
            <person name="Van de Peer Y."/>
            <person name="Grigoriev I.V."/>
        </authorList>
    </citation>
    <scope>NUCLEOTIDE SEQUENCE [LARGE SCALE GENOMIC DNA]</scope>
    <source>
        <strain evidence="9 10">CCMP1545</strain>
    </source>
</reference>
<dbReference type="PANTHER" id="PTHR10657:SF4">
    <property type="entry name" value="PEPTIDYL-PROLYL CIS-TRANS ISOMERASE-RELATED"/>
    <property type="match status" value="1"/>
</dbReference>
<keyword evidence="3 6" id="KW-0697">Rotamase</keyword>
<dbReference type="OrthoDB" id="2530521at2759"/>
<comment type="catalytic activity">
    <reaction evidence="1 7">
        <text>[protein]-peptidylproline (omega=180) = [protein]-peptidylproline (omega=0)</text>
        <dbReference type="Rhea" id="RHEA:16237"/>
        <dbReference type="Rhea" id="RHEA-COMP:10747"/>
        <dbReference type="Rhea" id="RHEA-COMP:10748"/>
        <dbReference type="ChEBI" id="CHEBI:83833"/>
        <dbReference type="ChEBI" id="CHEBI:83834"/>
        <dbReference type="EC" id="5.2.1.8"/>
    </reaction>
</comment>
<comment type="function">
    <text evidence="5">Prolyl cis/trans isomerase with specificity for phospho-Ser-Pro bonds.</text>
</comment>
<evidence type="ECO:0000256" key="3">
    <source>
        <dbReference type="ARBA" id="ARBA00023110"/>
    </source>
</evidence>
<accession>C1N7L0</accession>
<evidence type="ECO:0000256" key="1">
    <source>
        <dbReference type="ARBA" id="ARBA00000971"/>
    </source>
</evidence>
<dbReference type="Proteomes" id="UP000001876">
    <property type="component" value="Unassembled WGS sequence"/>
</dbReference>
<dbReference type="SUPFAM" id="SSF54534">
    <property type="entry name" value="FKBP-like"/>
    <property type="match status" value="1"/>
</dbReference>
<dbReference type="OMA" id="DEVQCLH"/>